<comment type="subcellular location">
    <subcellularLocation>
        <location evidence="2">Cytoplasm</location>
    </subcellularLocation>
</comment>
<evidence type="ECO:0000313" key="13">
    <source>
        <dbReference type="Proteomes" id="UP000176770"/>
    </source>
</evidence>
<dbReference type="InterPro" id="IPR005215">
    <property type="entry name" value="Trig_fac"/>
</dbReference>
<comment type="similarity">
    <text evidence="3">Belongs to the FKBP-type PPIase family. Tig subfamily.</text>
</comment>
<evidence type="ECO:0000256" key="9">
    <source>
        <dbReference type="ARBA" id="ARBA00029986"/>
    </source>
</evidence>
<dbReference type="GO" id="GO:0015031">
    <property type="term" value="P:protein transport"/>
    <property type="evidence" value="ECO:0007669"/>
    <property type="project" value="InterPro"/>
</dbReference>
<dbReference type="Pfam" id="PF05698">
    <property type="entry name" value="Trigger_C"/>
    <property type="match status" value="1"/>
</dbReference>
<dbReference type="PANTHER" id="PTHR30560">
    <property type="entry name" value="TRIGGER FACTOR CHAPERONE AND PEPTIDYL-PROLYL CIS/TRANS ISOMERASE"/>
    <property type="match status" value="1"/>
</dbReference>
<keyword evidence="7" id="KW-0143">Chaperone</keyword>
<evidence type="ECO:0000259" key="11">
    <source>
        <dbReference type="Pfam" id="PF05698"/>
    </source>
</evidence>
<evidence type="ECO:0000256" key="5">
    <source>
        <dbReference type="ARBA" id="ARBA00016902"/>
    </source>
</evidence>
<evidence type="ECO:0000313" key="12">
    <source>
        <dbReference type="EMBL" id="OGZ62202.1"/>
    </source>
</evidence>
<dbReference type="AlphaFoldDB" id="A0A1G2HI72"/>
<dbReference type="InterPro" id="IPR037041">
    <property type="entry name" value="Trigger_fac_C_sf"/>
</dbReference>
<evidence type="ECO:0000256" key="2">
    <source>
        <dbReference type="ARBA" id="ARBA00004496"/>
    </source>
</evidence>
<dbReference type="PANTHER" id="PTHR30560:SF3">
    <property type="entry name" value="TRIGGER FACTOR-LIKE PROTEIN TIG, CHLOROPLASTIC"/>
    <property type="match status" value="1"/>
</dbReference>
<gene>
    <name evidence="12" type="ORF">A3F94_02635</name>
</gene>
<organism evidence="12 13">
    <name type="scientific">Candidatus Spechtbacteria bacterium RIFCSPLOWO2_12_FULL_38_22</name>
    <dbReference type="NCBI Taxonomy" id="1802165"/>
    <lineage>
        <taxon>Bacteria</taxon>
        <taxon>Candidatus Spechtiibacteriota</taxon>
    </lineage>
</organism>
<evidence type="ECO:0000256" key="8">
    <source>
        <dbReference type="ARBA" id="ARBA00023235"/>
    </source>
</evidence>
<keyword evidence="8" id="KW-0413">Isomerase</keyword>
<dbReference type="STRING" id="1802165.A3F94_02635"/>
<dbReference type="GO" id="GO:0043335">
    <property type="term" value="P:protein unfolding"/>
    <property type="evidence" value="ECO:0007669"/>
    <property type="project" value="TreeGrafter"/>
</dbReference>
<dbReference type="EC" id="5.2.1.8" evidence="4"/>
<dbReference type="InterPro" id="IPR036611">
    <property type="entry name" value="Trigger_fac_ribosome-bd_sf"/>
</dbReference>
<dbReference type="EMBL" id="MHOK01000005">
    <property type="protein sequence ID" value="OGZ62202.1"/>
    <property type="molecule type" value="Genomic_DNA"/>
</dbReference>
<evidence type="ECO:0000256" key="6">
    <source>
        <dbReference type="ARBA" id="ARBA00023110"/>
    </source>
</evidence>
<dbReference type="SUPFAM" id="SSF109998">
    <property type="entry name" value="Triger factor/SurA peptide-binding domain-like"/>
    <property type="match status" value="1"/>
</dbReference>
<dbReference type="Pfam" id="PF05697">
    <property type="entry name" value="Trigger_N"/>
    <property type="match status" value="1"/>
</dbReference>
<comment type="caution">
    <text evidence="12">The sequence shown here is derived from an EMBL/GenBank/DDBJ whole genome shotgun (WGS) entry which is preliminary data.</text>
</comment>
<dbReference type="GO" id="GO:0043022">
    <property type="term" value="F:ribosome binding"/>
    <property type="evidence" value="ECO:0007669"/>
    <property type="project" value="TreeGrafter"/>
</dbReference>
<evidence type="ECO:0000256" key="3">
    <source>
        <dbReference type="ARBA" id="ARBA00005464"/>
    </source>
</evidence>
<evidence type="ECO:0000256" key="1">
    <source>
        <dbReference type="ARBA" id="ARBA00000971"/>
    </source>
</evidence>
<dbReference type="InterPro" id="IPR027304">
    <property type="entry name" value="Trigger_fact/SurA_dom_sf"/>
</dbReference>
<dbReference type="Gene3D" id="3.30.70.1050">
    <property type="entry name" value="Trigger factor ribosome-binding domain"/>
    <property type="match status" value="1"/>
</dbReference>
<dbReference type="Gene3D" id="1.10.3120.10">
    <property type="entry name" value="Trigger factor, C-terminal domain"/>
    <property type="match status" value="1"/>
</dbReference>
<dbReference type="GO" id="GO:0005737">
    <property type="term" value="C:cytoplasm"/>
    <property type="evidence" value="ECO:0007669"/>
    <property type="project" value="UniProtKB-SubCell"/>
</dbReference>
<feature type="domain" description="Trigger factor C-terminal" evidence="11">
    <location>
        <begin position="177"/>
        <end position="335"/>
    </location>
</feature>
<dbReference type="InterPro" id="IPR008881">
    <property type="entry name" value="Trigger_fac_ribosome-bd_bac"/>
</dbReference>
<dbReference type="GO" id="GO:0044183">
    <property type="term" value="F:protein folding chaperone"/>
    <property type="evidence" value="ECO:0007669"/>
    <property type="project" value="TreeGrafter"/>
</dbReference>
<evidence type="ECO:0000256" key="4">
    <source>
        <dbReference type="ARBA" id="ARBA00013194"/>
    </source>
</evidence>
<comment type="catalytic activity">
    <reaction evidence="1">
        <text>[protein]-peptidylproline (omega=180) = [protein]-peptidylproline (omega=0)</text>
        <dbReference type="Rhea" id="RHEA:16237"/>
        <dbReference type="Rhea" id="RHEA-COMP:10747"/>
        <dbReference type="Rhea" id="RHEA-COMP:10748"/>
        <dbReference type="ChEBI" id="CHEBI:83833"/>
        <dbReference type="ChEBI" id="CHEBI:83834"/>
        <dbReference type="EC" id="5.2.1.8"/>
    </reaction>
</comment>
<reference evidence="12 13" key="1">
    <citation type="journal article" date="2016" name="Nat. Commun.">
        <title>Thousands of microbial genomes shed light on interconnected biogeochemical processes in an aquifer system.</title>
        <authorList>
            <person name="Anantharaman K."/>
            <person name="Brown C.T."/>
            <person name="Hug L.A."/>
            <person name="Sharon I."/>
            <person name="Castelle C.J."/>
            <person name="Probst A.J."/>
            <person name="Thomas B.C."/>
            <person name="Singh A."/>
            <person name="Wilkins M.J."/>
            <person name="Karaoz U."/>
            <person name="Brodie E.L."/>
            <person name="Williams K.H."/>
            <person name="Hubbard S.S."/>
            <person name="Banfield J.F."/>
        </authorList>
    </citation>
    <scope>NUCLEOTIDE SEQUENCE [LARGE SCALE GENOMIC DNA]</scope>
</reference>
<accession>A0A1G2HI72</accession>
<feature type="domain" description="Trigger factor ribosome-binding bacterial" evidence="10">
    <location>
        <begin position="1"/>
        <end position="148"/>
    </location>
</feature>
<evidence type="ECO:0000256" key="7">
    <source>
        <dbReference type="ARBA" id="ARBA00023186"/>
    </source>
</evidence>
<evidence type="ECO:0000259" key="10">
    <source>
        <dbReference type="Pfam" id="PF05697"/>
    </source>
</evidence>
<dbReference type="InterPro" id="IPR008880">
    <property type="entry name" value="Trigger_fac_C"/>
</dbReference>
<dbReference type="GO" id="GO:0051083">
    <property type="term" value="P:'de novo' cotranslational protein folding"/>
    <property type="evidence" value="ECO:0007669"/>
    <property type="project" value="TreeGrafter"/>
</dbReference>
<name>A0A1G2HI72_9BACT</name>
<sequence>MKIEIKDLENSQKQIDIVLTPSDMERFVSRVVDRLSKDIKIKGFRQGHIPRNVVENHLGREVIFQEAAEEAIQDNYVYVIEKNNIEPIGRPDIKILKIAYGNDFEFRIVVPLLPKIDLPDYKAIAKNILTKHKVKMEVEDKEVDSALEWLRNSRVKDKDKKPELDDKFAQEIGEFKTLEGLKQSLREGMMEEKKYQERQKLRLLILEAVGNKIKVKLPDSLIEQELDKMQDELSQQIASMDMTLDKYLENAKQNLKEVRDGWRDKANQRTVNSLLLRLIADKEGFVPDEKEVEDEANRYLIQFGSSKEAEKQIDPDALRVHIRGIIRNEKVFELLEAVNVK</sequence>
<protein>
    <recommendedName>
        <fullName evidence="5">Trigger factor</fullName>
        <ecNumber evidence="4">5.2.1.8</ecNumber>
    </recommendedName>
    <alternativeName>
        <fullName evidence="9">PPIase</fullName>
    </alternativeName>
</protein>
<keyword evidence="6" id="KW-0697">Rotamase</keyword>
<dbReference type="SUPFAM" id="SSF102735">
    <property type="entry name" value="Trigger factor ribosome-binding domain"/>
    <property type="match status" value="1"/>
</dbReference>
<proteinExistence type="inferred from homology"/>
<dbReference type="GO" id="GO:0003755">
    <property type="term" value="F:peptidyl-prolyl cis-trans isomerase activity"/>
    <property type="evidence" value="ECO:0007669"/>
    <property type="project" value="UniProtKB-KW"/>
</dbReference>
<dbReference type="Proteomes" id="UP000176770">
    <property type="component" value="Unassembled WGS sequence"/>
</dbReference>